<dbReference type="AlphaFoldDB" id="A0A8S3R5B6"/>
<gene>
    <name evidence="11" type="ORF">MEDL_16935</name>
</gene>
<accession>A0A8S3R5B6</accession>
<evidence type="ECO:0000256" key="5">
    <source>
        <dbReference type="ARBA" id="ARBA00023136"/>
    </source>
</evidence>
<dbReference type="InterPro" id="IPR017452">
    <property type="entry name" value="GPCR_Rhodpsn_7TM"/>
</dbReference>
<keyword evidence="12" id="KW-1185">Reference proteome</keyword>
<name>A0A8S3R5B6_MYTED</name>
<dbReference type="PROSITE" id="PS50262">
    <property type="entry name" value="G_PROTEIN_RECEP_F1_2"/>
    <property type="match status" value="1"/>
</dbReference>
<dbReference type="SUPFAM" id="SSF81321">
    <property type="entry name" value="Family A G protein-coupled receptor-like"/>
    <property type="match status" value="1"/>
</dbReference>
<feature type="domain" description="G-protein coupled receptors family 1 profile" evidence="10">
    <location>
        <begin position="170"/>
        <end position="393"/>
    </location>
</feature>
<dbReference type="Gene3D" id="1.20.1070.10">
    <property type="entry name" value="Rhodopsin 7-helix transmembrane proteins"/>
    <property type="match status" value="1"/>
</dbReference>
<dbReference type="EMBL" id="CAJPWZ010000887">
    <property type="protein sequence ID" value="CAG2202392.1"/>
    <property type="molecule type" value="Genomic_DNA"/>
</dbReference>
<evidence type="ECO:0000256" key="4">
    <source>
        <dbReference type="ARBA" id="ARBA00023040"/>
    </source>
</evidence>
<feature type="transmembrane region" description="Helical" evidence="9">
    <location>
        <begin position="221"/>
        <end position="242"/>
    </location>
</feature>
<dbReference type="GO" id="GO:0005886">
    <property type="term" value="C:plasma membrane"/>
    <property type="evidence" value="ECO:0007669"/>
    <property type="project" value="TreeGrafter"/>
</dbReference>
<comment type="caution">
    <text evidence="11">The sequence shown here is derived from an EMBL/GenBank/DDBJ whole genome shotgun (WGS) entry which is preliminary data.</text>
</comment>
<evidence type="ECO:0000256" key="1">
    <source>
        <dbReference type="ARBA" id="ARBA00004141"/>
    </source>
</evidence>
<feature type="transmembrane region" description="Helical" evidence="9">
    <location>
        <begin position="276"/>
        <end position="300"/>
    </location>
</feature>
<dbReference type="OrthoDB" id="5962705at2759"/>
<evidence type="ECO:0000256" key="7">
    <source>
        <dbReference type="ARBA" id="ARBA00023224"/>
    </source>
</evidence>
<dbReference type="Pfam" id="PF00001">
    <property type="entry name" value="7tm_1"/>
    <property type="match status" value="1"/>
</dbReference>
<feature type="transmembrane region" description="Helical" evidence="9">
    <location>
        <begin position="332"/>
        <end position="350"/>
    </location>
</feature>
<evidence type="ECO:0000256" key="6">
    <source>
        <dbReference type="ARBA" id="ARBA00023170"/>
    </source>
</evidence>
<proteinExistence type="inferred from homology"/>
<dbReference type="PANTHER" id="PTHR24243">
    <property type="entry name" value="G-PROTEIN COUPLED RECEPTOR"/>
    <property type="match status" value="1"/>
</dbReference>
<keyword evidence="4 8" id="KW-0297">G-protein coupled receptor</keyword>
<keyword evidence="6 8" id="KW-0675">Receptor</keyword>
<sequence>MIEIESRFFKDVKNVETNILELVKDLKVEMNERESQFNREVNTLNGSIQVFSTEKDNKIIRIKNEIENVINEKENANIEEMTEMKEKMFILQTKTIFSLVTLRADYKLSIRKSNNSCMDSIYRMKTESENDNPYNPLSKNILQKLEMQKALRITKSWPSELYSIWEAYPWRFGKEFCVLKSYIQEITAYASVLTITAFTMERYAAICHPMRFQSFSNLSRSIKVIITVWIVAFCCALPYALYGKVFYAVIDPNTGQLLENSLVCNIPYELHDKMRYMFQVSAFVFFLLPMTIILVMYLLIGITLCRSDMVLDNKSIAKSSTAADPVKSRKSVLKMLVAVVIAFFLCWAPFHSQRLMTLYVELWTPELHNTQTTLFYISGVLYFVSATVNPILYNLMSKRFRQAFKRTLCKCCKKESSSDVNLFGNGTHKDFSSHYAYGRISRHGIIHQSTTIKDASLADMSV</sequence>
<keyword evidence="5 9" id="KW-0472">Membrane</keyword>
<evidence type="ECO:0000256" key="2">
    <source>
        <dbReference type="ARBA" id="ARBA00022692"/>
    </source>
</evidence>
<reference evidence="11" key="1">
    <citation type="submission" date="2021-03" db="EMBL/GenBank/DDBJ databases">
        <authorList>
            <person name="Bekaert M."/>
        </authorList>
    </citation>
    <scope>NUCLEOTIDE SEQUENCE</scope>
</reference>
<feature type="transmembrane region" description="Helical" evidence="9">
    <location>
        <begin position="374"/>
        <end position="396"/>
    </location>
</feature>
<comment type="subcellular location">
    <subcellularLocation>
        <location evidence="1">Membrane</location>
        <topology evidence="1">Multi-pass membrane protein</topology>
    </subcellularLocation>
</comment>
<dbReference type="PANTHER" id="PTHR24243:SF208">
    <property type="entry name" value="PYROKININ-1 RECEPTOR"/>
    <property type="match status" value="1"/>
</dbReference>
<evidence type="ECO:0000313" key="11">
    <source>
        <dbReference type="EMBL" id="CAG2202392.1"/>
    </source>
</evidence>
<keyword evidence="7 8" id="KW-0807">Transducer</keyword>
<keyword evidence="2 8" id="KW-0812">Transmembrane</keyword>
<evidence type="ECO:0000256" key="9">
    <source>
        <dbReference type="SAM" id="Phobius"/>
    </source>
</evidence>
<evidence type="ECO:0000313" key="12">
    <source>
        <dbReference type="Proteomes" id="UP000683360"/>
    </source>
</evidence>
<comment type="similarity">
    <text evidence="8">Belongs to the G-protein coupled receptor 1 family.</text>
</comment>
<dbReference type="PRINTS" id="PR00237">
    <property type="entry name" value="GPCRRHODOPSN"/>
</dbReference>
<organism evidence="11 12">
    <name type="scientific">Mytilus edulis</name>
    <name type="common">Blue mussel</name>
    <dbReference type="NCBI Taxonomy" id="6550"/>
    <lineage>
        <taxon>Eukaryota</taxon>
        <taxon>Metazoa</taxon>
        <taxon>Spiralia</taxon>
        <taxon>Lophotrochozoa</taxon>
        <taxon>Mollusca</taxon>
        <taxon>Bivalvia</taxon>
        <taxon>Autobranchia</taxon>
        <taxon>Pteriomorphia</taxon>
        <taxon>Mytilida</taxon>
        <taxon>Mytiloidea</taxon>
        <taxon>Mytilidae</taxon>
        <taxon>Mytilinae</taxon>
        <taxon>Mytilus</taxon>
    </lineage>
</organism>
<protein>
    <submittedName>
        <fullName evidence="11">NMUR1</fullName>
    </submittedName>
</protein>
<dbReference type="PROSITE" id="PS00237">
    <property type="entry name" value="G_PROTEIN_RECEP_F1_1"/>
    <property type="match status" value="1"/>
</dbReference>
<keyword evidence="3 9" id="KW-1133">Transmembrane helix</keyword>
<evidence type="ECO:0000256" key="3">
    <source>
        <dbReference type="ARBA" id="ARBA00022989"/>
    </source>
</evidence>
<evidence type="ECO:0000259" key="10">
    <source>
        <dbReference type="PROSITE" id="PS50262"/>
    </source>
</evidence>
<dbReference type="GO" id="GO:0008188">
    <property type="term" value="F:neuropeptide receptor activity"/>
    <property type="evidence" value="ECO:0007669"/>
    <property type="project" value="TreeGrafter"/>
</dbReference>
<dbReference type="InterPro" id="IPR000276">
    <property type="entry name" value="GPCR_Rhodpsn"/>
</dbReference>
<dbReference type="Proteomes" id="UP000683360">
    <property type="component" value="Unassembled WGS sequence"/>
</dbReference>
<evidence type="ECO:0000256" key="8">
    <source>
        <dbReference type="RuleBase" id="RU000688"/>
    </source>
</evidence>